<dbReference type="InterPro" id="IPR023772">
    <property type="entry name" value="DNA-bd_HTH_TetR-type_CS"/>
</dbReference>
<dbReference type="PROSITE" id="PS50977">
    <property type="entry name" value="HTH_TETR_2"/>
    <property type="match status" value="1"/>
</dbReference>
<keyword evidence="2 4" id="KW-0238">DNA-binding</keyword>
<comment type="caution">
    <text evidence="6">The sequence shown here is derived from an EMBL/GenBank/DDBJ whole genome shotgun (WGS) entry which is preliminary data.</text>
</comment>
<gene>
    <name evidence="6" type="ORF">TW77_18365</name>
</gene>
<dbReference type="PATRIC" id="fig|43658.5.peg.3885"/>
<sequence length="193" mass="21572">MRSAEFNKEQVLRAAMTAFMEKGYAKTSMQDLKAVTGLHPGSIYCAFQNKRGLLLAALEQYNRDRGEELQGLFSQHTSARAGLAAYMTHVVDECVSCDPQKLCLTQKALNELAEQDEEAQAILSEQCAMWRNALCSVFERIAEQGELTGTRSPLDRARSLIVSIYGLRTFAHTHPEPQVMRDLGTQILKDVCQ</sequence>
<keyword evidence="3" id="KW-0804">Transcription</keyword>
<dbReference type="Gene3D" id="1.10.10.60">
    <property type="entry name" value="Homeodomain-like"/>
    <property type="match status" value="1"/>
</dbReference>
<dbReference type="OrthoDB" id="270177at2"/>
<dbReference type="RefSeq" id="WP_046006437.1">
    <property type="nucleotide sequence ID" value="NZ_JXYA01000046.1"/>
</dbReference>
<accession>A0A0F4QG23</accession>
<dbReference type="Gene3D" id="1.10.357.10">
    <property type="entry name" value="Tetracycline Repressor, domain 2"/>
    <property type="match status" value="1"/>
</dbReference>
<evidence type="ECO:0000256" key="2">
    <source>
        <dbReference type="ARBA" id="ARBA00023125"/>
    </source>
</evidence>
<keyword evidence="7" id="KW-1185">Reference proteome</keyword>
<evidence type="ECO:0000313" key="7">
    <source>
        <dbReference type="Proteomes" id="UP000033452"/>
    </source>
</evidence>
<dbReference type="SUPFAM" id="SSF46689">
    <property type="entry name" value="Homeodomain-like"/>
    <property type="match status" value="1"/>
</dbReference>
<dbReference type="PRINTS" id="PR00455">
    <property type="entry name" value="HTHTETR"/>
</dbReference>
<dbReference type="Pfam" id="PF00440">
    <property type="entry name" value="TetR_N"/>
    <property type="match status" value="1"/>
</dbReference>
<organism evidence="6 7">
    <name type="scientific">Pseudoalteromonas rubra</name>
    <dbReference type="NCBI Taxonomy" id="43658"/>
    <lineage>
        <taxon>Bacteria</taxon>
        <taxon>Pseudomonadati</taxon>
        <taxon>Pseudomonadota</taxon>
        <taxon>Gammaproteobacteria</taxon>
        <taxon>Alteromonadales</taxon>
        <taxon>Pseudoalteromonadaceae</taxon>
        <taxon>Pseudoalteromonas</taxon>
    </lineage>
</organism>
<dbReference type="PROSITE" id="PS01081">
    <property type="entry name" value="HTH_TETR_1"/>
    <property type="match status" value="1"/>
</dbReference>
<evidence type="ECO:0000256" key="3">
    <source>
        <dbReference type="ARBA" id="ARBA00023163"/>
    </source>
</evidence>
<evidence type="ECO:0000259" key="5">
    <source>
        <dbReference type="PROSITE" id="PS50977"/>
    </source>
</evidence>
<dbReference type="InterPro" id="IPR001647">
    <property type="entry name" value="HTH_TetR"/>
</dbReference>
<keyword evidence="1" id="KW-0805">Transcription regulation</keyword>
<dbReference type="Proteomes" id="UP000033452">
    <property type="component" value="Unassembled WGS sequence"/>
</dbReference>
<name>A0A0F4QG23_9GAMM</name>
<dbReference type="PANTHER" id="PTHR47506">
    <property type="entry name" value="TRANSCRIPTIONAL REGULATORY PROTEIN"/>
    <property type="match status" value="1"/>
</dbReference>
<evidence type="ECO:0000256" key="4">
    <source>
        <dbReference type="PROSITE-ProRule" id="PRU00335"/>
    </source>
</evidence>
<proteinExistence type="predicted"/>
<dbReference type="AlphaFoldDB" id="A0A0F4QG23"/>
<dbReference type="GO" id="GO:0003677">
    <property type="term" value="F:DNA binding"/>
    <property type="evidence" value="ECO:0007669"/>
    <property type="project" value="UniProtKB-UniRule"/>
</dbReference>
<protein>
    <submittedName>
        <fullName evidence="6">TetR family transcriptional regulator</fullName>
    </submittedName>
</protein>
<feature type="domain" description="HTH tetR-type" evidence="5">
    <location>
        <begin position="5"/>
        <end position="65"/>
    </location>
</feature>
<dbReference type="SUPFAM" id="SSF48498">
    <property type="entry name" value="Tetracyclin repressor-like, C-terminal domain"/>
    <property type="match status" value="1"/>
</dbReference>
<feature type="DNA-binding region" description="H-T-H motif" evidence="4">
    <location>
        <begin position="28"/>
        <end position="47"/>
    </location>
</feature>
<dbReference type="PANTHER" id="PTHR47506:SF8">
    <property type="entry name" value="REPRESSOR OF PUTATIVE XENOBIOTIC REDUCTASE TETR FAMILY-RELATED"/>
    <property type="match status" value="1"/>
</dbReference>
<dbReference type="InterPro" id="IPR009057">
    <property type="entry name" value="Homeodomain-like_sf"/>
</dbReference>
<reference evidence="6 7" key="1">
    <citation type="journal article" date="2015" name="BMC Genomics">
        <title>Genome mining reveals unlocked bioactive potential of marine Gram-negative bacteria.</title>
        <authorList>
            <person name="Machado H."/>
            <person name="Sonnenschein E.C."/>
            <person name="Melchiorsen J."/>
            <person name="Gram L."/>
        </authorList>
    </citation>
    <scope>NUCLEOTIDE SEQUENCE [LARGE SCALE GENOMIC DNA]</scope>
    <source>
        <strain evidence="6 7">S2471</strain>
    </source>
</reference>
<dbReference type="InterPro" id="IPR036271">
    <property type="entry name" value="Tet_transcr_reg_TetR-rel_C_sf"/>
</dbReference>
<dbReference type="EMBL" id="JXYA01000046">
    <property type="protein sequence ID" value="KJZ06658.1"/>
    <property type="molecule type" value="Genomic_DNA"/>
</dbReference>
<evidence type="ECO:0000256" key="1">
    <source>
        <dbReference type="ARBA" id="ARBA00023015"/>
    </source>
</evidence>
<evidence type="ECO:0000313" key="6">
    <source>
        <dbReference type="EMBL" id="KJZ06658.1"/>
    </source>
</evidence>